<dbReference type="Proteomes" id="UP000182248">
    <property type="component" value="Unassembled WGS sequence"/>
</dbReference>
<sequence length="225" mass="25944">MKKYLILGVLFILPIIAYLFFASGVNNFVKLPVLTENVKEITAFHALDGDEIRLHDKITVLGFLGMHPEKMKGNAFNINQKIYKRFYQFSDFQFVMVLPEGKEEEARALKDELSPFTDMAKWEFVFGKEKDIADLFRSLQSNVSLDESLSTPLVFIVDRERKLRGRRKDEDSGNPLYGFDATSVAELNDKMVDDVKVLLAEYRLALKKNNTTSKRDSYLKKLNKN</sequence>
<dbReference type="Gene3D" id="3.40.30.10">
    <property type="entry name" value="Glutaredoxin"/>
    <property type="match status" value="1"/>
</dbReference>
<dbReference type="RefSeq" id="WP_072316655.1">
    <property type="nucleotide sequence ID" value="NZ_FPJE01000006.1"/>
</dbReference>
<reference evidence="1 2" key="1">
    <citation type="submission" date="2016-11" db="EMBL/GenBank/DDBJ databases">
        <authorList>
            <person name="Jaros S."/>
            <person name="Januszkiewicz K."/>
            <person name="Wedrychowicz H."/>
        </authorList>
    </citation>
    <scope>NUCLEOTIDE SEQUENCE [LARGE SCALE GENOMIC DNA]</scope>
    <source>
        <strain evidence="1 2">CGMCC 1.12145</strain>
    </source>
</reference>
<dbReference type="OrthoDB" id="1437325at2"/>
<keyword evidence="2" id="KW-1185">Reference proteome</keyword>
<proteinExistence type="predicted"/>
<name>A0A1K1NSP0_9FLAO</name>
<evidence type="ECO:0000313" key="1">
    <source>
        <dbReference type="EMBL" id="SFW38253.1"/>
    </source>
</evidence>
<evidence type="ECO:0000313" key="2">
    <source>
        <dbReference type="Proteomes" id="UP000182248"/>
    </source>
</evidence>
<organism evidence="1 2">
    <name type="scientific">Sinomicrobium oceani</name>
    <dbReference type="NCBI Taxonomy" id="1150368"/>
    <lineage>
        <taxon>Bacteria</taxon>
        <taxon>Pseudomonadati</taxon>
        <taxon>Bacteroidota</taxon>
        <taxon>Flavobacteriia</taxon>
        <taxon>Flavobacteriales</taxon>
        <taxon>Flavobacteriaceae</taxon>
        <taxon>Sinomicrobium</taxon>
    </lineage>
</organism>
<dbReference type="EMBL" id="FPJE01000006">
    <property type="protein sequence ID" value="SFW38253.1"/>
    <property type="molecule type" value="Genomic_DNA"/>
</dbReference>
<dbReference type="AlphaFoldDB" id="A0A1K1NSP0"/>
<dbReference type="STRING" id="1150368.SAMN02927921_01419"/>
<protein>
    <submittedName>
        <fullName evidence="1">Uncharacterized protein</fullName>
    </submittedName>
</protein>
<gene>
    <name evidence="1" type="ORF">SAMN02927921_01419</name>
</gene>
<accession>A0A1K1NSP0</accession>